<dbReference type="Proteomes" id="UP000826616">
    <property type="component" value="Chromosome"/>
</dbReference>
<organism evidence="2 3">
    <name type="scientific">Aneurinibacillus thermoaerophilus</name>
    <dbReference type="NCBI Taxonomy" id="143495"/>
    <lineage>
        <taxon>Bacteria</taxon>
        <taxon>Bacillati</taxon>
        <taxon>Bacillota</taxon>
        <taxon>Bacilli</taxon>
        <taxon>Bacillales</taxon>
        <taxon>Paenibacillaceae</taxon>
        <taxon>Aneurinibacillus group</taxon>
        <taxon>Aneurinibacillus</taxon>
    </lineage>
</organism>
<dbReference type="RefSeq" id="WP_156424063.1">
    <property type="nucleotide sequence ID" value="NZ_CP080764.1"/>
</dbReference>
<keyword evidence="1" id="KW-0472">Membrane</keyword>
<evidence type="ECO:0000313" key="3">
    <source>
        <dbReference type="Proteomes" id="UP000826616"/>
    </source>
</evidence>
<keyword evidence="1" id="KW-1133">Transmembrane helix</keyword>
<feature type="transmembrane region" description="Helical" evidence="1">
    <location>
        <begin position="6"/>
        <end position="23"/>
    </location>
</feature>
<keyword evidence="1" id="KW-0812">Transmembrane</keyword>
<evidence type="ECO:0000256" key="1">
    <source>
        <dbReference type="SAM" id="Phobius"/>
    </source>
</evidence>
<dbReference type="GeneID" id="97141275"/>
<evidence type="ECO:0000313" key="2">
    <source>
        <dbReference type="EMBL" id="QYY44079.1"/>
    </source>
</evidence>
<evidence type="ECO:0008006" key="4">
    <source>
        <dbReference type="Google" id="ProtNLM"/>
    </source>
</evidence>
<reference evidence="2 3" key="1">
    <citation type="submission" date="2021-08" db="EMBL/GenBank/DDBJ databases">
        <title>Complete genome sequence of the strain Aneurinibacillus thermoaerophilus CCM 8960.</title>
        <authorList>
            <person name="Musilova J."/>
            <person name="Kourilova X."/>
            <person name="Pernicova I."/>
            <person name="Bezdicek M."/>
            <person name="Lengerova M."/>
            <person name="Obruca S."/>
            <person name="Sedlar K."/>
        </authorList>
    </citation>
    <scope>NUCLEOTIDE SEQUENCE [LARGE SCALE GENOMIC DNA]</scope>
    <source>
        <strain evidence="2 3">CCM 8960</strain>
    </source>
</reference>
<protein>
    <recommendedName>
        <fullName evidence="4">Tumour necrosis factor receptor superfamily member 19</fullName>
    </recommendedName>
</protein>
<keyword evidence="3" id="KW-1185">Reference proteome</keyword>
<name>A0ABX8YG98_ANETH</name>
<sequence>MTYMWWAIVAIIVAFLMAYINFAKPVEKGEEGRKEKTYSLVHEPFLSSEHHNPY</sequence>
<accession>A0ABX8YG98</accession>
<dbReference type="EMBL" id="CP080764">
    <property type="protein sequence ID" value="QYY44079.1"/>
    <property type="molecule type" value="Genomic_DNA"/>
</dbReference>
<proteinExistence type="predicted"/>
<gene>
    <name evidence="2" type="ORF">K3F53_07830</name>
</gene>